<dbReference type="InterPro" id="IPR000043">
    <property type="entry name" value="Adenosylhomocysteinase-like"/>
</dbReference>
<dbReference type="HAMAP" id="MF_00563">
    <property type="entry name" value="AdoHcyase"/>
    <property type="match status" value="1"/>
</dbReference>
<sequence>MTADRLQNRNGIDFAVADLTLAEFGRKEIRLAEHEMPGLMALRREYSEVYPLRGARVSGSLHMTVQTAVLIETLVSLGAEVRWASCNIFSTQDHAAAAIVVGPHGTEEEPKGVPVFAWKGESLPEYWWATEQMLTWPDGEGPNMLLDDGGDATLLIHKGTQYEAAGVVPSAEDDDSDEWKVILETLRASLANSPGKWTKIGEGIRGVTEETTTGVLRLYQLAAAGELLFPAINVNDSVTKSKFDNKYGIRHSLIDGINRGTDVLIGGKVAVVCGYGDVGKGAAESLSGQGARVIVTEIDPICALQAAMDGYQVARLESVLPIADIVITTTGNKDVVMAEHMAVMKHQSILGNIGHFDNELDMAGLARYPGVRRINIKPQVDEWVFPDGHSIIVLSEGRLLNLGNATGHPSFVMSNSFSNQVIAQVELFTKYEEYDKEVFTLPKHLDEKVAKIHLEALGGELTKLTKEQAEYIGVDVEGPFKAAAYRY</sequence>
<evidence type="ECO:0000313" key="11">
    <source>
        <dbReference type="EMBL" id="KAA2260943.1"/>
    </source>
</evidence>
<dbReference type="GO" id="GO:0005829">
    <property type="term" value="C:cytosol"/>
    <property type="evidence" value="ECO:0007669"/>
    <property type="project" value="TreeGrafter"/>
</dbReference>
<feature type="binding site" evidence="7">
    <location>
        <begin position="276"/>
        <end position="281"/>
    </location>
    <ligand>
        <name>NAD(+)</name>
        <dbReference type="ChEBI" id="CHEBI:57540"/>
    </ligand>
</feature>
<feature type="binding site" evidence="5 6">
    <location>
        <position position="148"/>
    </location>
    <ligand>
        <name>substrate</name>
    </ligand>
</feature>
<dbReference type="InterPro" id="IPR020082">
    <property type="entry name" value="S-Ado-L-homoCys_hydrolase_CS"/>
</dbReference>
<dbReference type="OrthoDB" id="9802717at2"/>
<comment type="caution">
    <text evidence="11">The sequence shown here is derived from an EMBL/GenBank/DDBJ whole genome shotgun (WGS) entry which is preliminary data.</text>
</comment>
<evidence type="ECO:0000256" key="1">
    <source>
        <dbReference type="ARBA" id="ARBA00007122"/>
    </source>
</evidence>
<dbReference type="PROSITE" id="PS00738">
    <property type="entry name" value="ADOHCYASE_1"/>
    <property type="match status" value="1"/>
</dbReference>
<dbReference type="InterPro" id="IPR042172">
    <property type="entry name" value="Adenosylhomocyst_ase-like_sf"/>
</dbReference>
<dbReference type="PANTHER" id="PTHR23420:SF0">
    <property type="entry name" value="ADENOSYLHOMOCYSTEINASE"/>
    <property type="match status" value="1"/>
</dbReference>
<comment type="pathway">
    <text evidence="5 8">Amino-acid biosynthesis; L-homocysteine biosynthesis; L-homocysteine from S-adenosyl-L-homocysteine: step 1/1.</text>
</comment>
<comment type="subcellular location">
    <subcellularLocation>
        <location evidence="5">Cytoplasm</location>
    </subcellularLocation>
</comment>
<dbReference type="Pfam" id="PF05221">
    <property type="entry name" value="AdoHcyase"/>
    <property type="match status" value="1"/>
</dbReference>
<reference evidence="11 12" key="1">
    <citation type="submission" date="2019-09" db="EMBL/GenBank/DDBJ databases">
        <title>Goodfellowia gen. nov., a new genus of the Pseudonocardineae related to Actinoalloteichus, containing Goodfellowia coeruleoviolacea gen. nov., comb. nov. gen. nov., comb. nov.</title>
        <authorList>
            <person name="Labeda D."/>
        </authorList>
    </citation>
    <scope>NUCLEOTIDE SEQUENCE [LARGE SCALE GENOMIC DNA]</scope>
    <source>
        <strain evidence="11 12">AN110305</strain>
    </source>
</reference>
<dbReference type="GO" id="GO:0033353">
    <property type="term" value="P:S-adenosylmethionine cycle"/>
    <property type="evidence" value="ECO:0007669"/>
    <property type="project" value="TreeGrafter"/>
</dbReference>
<dbReference type="AlphaFoldDB" id="A0A5B2XCD6"/>
<evidence type="ECO:0000256" key="4">
    <source>
        <dbReference type="ARBA" id="ARBA00023027"/>
    </source>
</evidence>
<dbReference type="GO" id="GO:0004013">
    <property type="term" value="F:adenosylhomocysteinase activity"/>
    <property type="evidence" value="ECO:0007669"/>
    <property type="project" value="UniProtKB-UniRule"/>
</dbReference>
<keyword evidence="3 5" id="KW-0378">Hydrolase</keyword>
<dbReference type="PIRSF" id="PIRSF001109">
    <property type="entry name" value="Ad_hcy_hydrolase"/>
    <property type="match status" value="1"/>
</dbReference>
<proteinExistence type="inferred from homology"/>
<dbReference type="CDD" id="cd00401">
    <property type="entry name" value="SAHH"/>
    <property type="match status" value="1"/>
</dbReference>
<dbReference type="GO" id="GO:0006730">
    <property type="term" value="P:one-carbon metabolic process"/>
    <property type="evidence" value="ECO:0007669"/>
    <property type="project" value="UniProtKB-UniRule"/>
</dbReference>
<dbReference type="UniPathway" id="UPA00314">
    <property type="reaction ID" value="UER00076"/>
</dbReference>
<dbReference type="FunFam" id="3.40.50.720:FF:000004">
    <property type="entry name" value="Adenosylhomocysteinase"/>
    <property type="match status" value="1"/>
</dbReference>
<keyword evidence="4 5" id="KW-0520">NAD</keyword>
<organism evidence="11 12">
    <name type="scientific">Solihabitans fulvus</name>
    <dbReference type="NCBI Taxonomy" id="1892852"/>
    <lineage>
        <taxon>Bacteria</taxon>
        <taxon>Bacillati</taxon>
        <taxon>Actinomycetota</taxon>
        <taxon>Actinomycetes</taxon>
        <taxon>Pseudonocardiales</taxon>
        <taxon>Pseudonocardiaceae</taxon>
        <taxon>Solihabitans</taxon>
    </lineage>
</organism>
<dbReference type="Pfam" id="PF00670">
    <property type="entry name" value="AdoHcyase_NAD"/>
    <property type="match status" value="1"/>
</dbReference>
<feature type="binding site" evidence="5 6">
    <location>
        <position position="240"/>
    </location>
    <ligand>
        <name>substrate</name>
    </ligand>
</feature>
<evidence type="ECO:0000256" key="2">
    <source>
        <dbReference type="ARBA" id="ARBA00022563"/>
    </source>
</evidence>
<dbReference type="PANTHER" id="PTHR23420">
    <property type="entry name" value="ADENOSYLHOMOCYSTEINASE"/>
    <property type="match status" value="1"/>
</dbReference>
<comment type="function">
    <text evidence="5">May play a key role in the regulation of the intracellular concentration of adenosylhomocysteine.</text>
</comment>
<gene>
    <name evidence="5" type="primary">ahcY</name>
    <name evidence="11" type="ORF">F0L68_19270</name>
</gene>
<feature type="binding site" evidence="5 6">
    <location>
        <position position="64"/>
    </location>
    <ligand>
        <name>substrate</name>
    </ligand>
</feature>
<evidence type="ECO:0000256" key="6">
    <source>
        <dbReference type="PIRSR" id="PIRSR001109-1"/>
    </source>
</evidence>
<comment type="catalytic activity">
    <reaction evidence="5 8">
        <text>S-adenosyl-L-homocysteine + H2O = L-homocysteine + adenosine</text>
        <dbReference type="Rhea" id="RHEA:21708"/>
        <dbReference type="ChEBI" id="CHEBI:15377"/>
        <dbReference type="ChEBI" id="CHEBI:16335"/>
        <dbReference type="ChEBI" id="CHEBI:57856"/>
        <dbReference type="ChEBI" id="CHEBI:58199"/>
        <dbReference type="EC" id="3.13.2.1"/>
    </reaction>
</comment>
<dbReference type="SMART" id="SM00996">
    <property type="entry name" value="AdoHcyase"/>
    <property type="match status" value="1"/>
</dbReference>
<dbReference type="EMBL" id="VUOB01000033">
    <property type="protein sequence ID" value="KAA2260943.1"/>
    <property type="molecule type" value="Genomic_DNA"/>
</dbReference>
<feature type="binding site" evidence="5 7">
    <location>
        <position position="297"/>
    </location>
    <ligand>
        <name>NAD(+)</name>
        <dbReference type="ChEBI" id="CHEBI:57540"/>
    </ligand>
</feature>
<evidence type="ECO:0000256" key="7">
    <source>
        <dbReference type="PIRSR" id="PIRSR001109-2"/>
    </source>
</evidence>
<feature type="binding site" evidence="5 7">
    <location>
        <begin position="353"/>
        <end position="355"/>
    </location>
    <ligand>
        <name>NAD(+)</name>
        <dbReference type="ChEBI" id="CHEBI:57540"/>
    </ligand>
</feature>
<dbReference type="Gene3D" id="3.40.50.720">
    <property type="entry name" value="NAD(P)-binding Rossmann-like Domain"/>
    <property type="match status" value="1"/>
</dbReference>
<feature type="binding site" evidence="5 7">
    <location>
        <begin position="211"/>
        <end position="213"/>
    </location>
    <ligand>
        <name>NAD(+)</name>
        <dbReference type="ChEBI" id="CHEBI:57540"/>
    </ligand>
</feature>
<feature type="domain" description="S-adenosyl-L-homocysteine hydrolase NAD binding" evidence="10">
    <location>
        <begin position="245"/>
        <end position="407"/>
    </location>
</feature>
<keyword evidence="5" id="KW-0963">Cytoplasm</keyword>
<keyword evidence="12" id="KW-1185">Reference proteome</keyword>
<dbReference type="SUPFAM" id="SSF52283">
    <property type="entry name" value="Formate/glycerate dehydrogenase catalytic domain-like"/>
    <property type="match status" value="1"/>
</dbReference>
<dbReference type="SMART" id="SM00997">
    <property type="entry name" value="AdoHcyase_NAD"/>
    <property type="match status" value="1"/>
</dbReference>
<evidence type="ECO:0000259" key="10">
    <source>
        <dbReference type="SMART" id="SM00997"/>
    </source>
</evidence>
<dbReference type="Gene3D" id="3.40.50.1480">
    <property type="entry name" value="Adenosylhomocysteinase-like"/>
    <property type="match status" value="1"/>
</dbReference>
<feature type="binding site" evidence="5">
    <location>
        <position position="245"/>
    </location>
    <ligand>
        <name>NAD(+)</name>
        <dbReference type="ChEBI" id="CHEBI:57540"/>
    </ligand>
</feature>
<comment type="similarity">
    <text evidence="1 5 9">Belongs to the adenosylhomocysteinase family.</text>
</comment>
<protein>
    <recommendedName>
        <fullName evidence="5">Adenosylhomocysteinase</fullName>
        <ecNumber evidence="5">3.13.2.1</ecNumber>
    </recommendedName>
    <alternativeName>
        <fullName evidence="5">S-adenosyl-L-homocysteine hydrolase</fullName>
        <shortName evidence="5">AdoHcyase</shortName>
    </alternativeName>
</protein>
<dbReference type="RefSeq" id="WP_149850993.1">
    <property type="nucleotide sequence ID" value="NZ_VUOB01000033.1"/>
</dbReference>
<reference evidence="11 12" key="2">
    <citation type="submission" date="2019-09" db="EMBL/GenBank/DDBJ databases">
        <authorList>
            <person name="Jin C."/>
        </authorList>
    </citation>
    <scope>NUCLEOTIDE SEQUENCE [LARGE SCALE GENOMIC DNA]</scope>
    <source>
        <strain evidence="11 12">AN110305</strain>
    </source>
</reference>
<dbReference type="InterPro" id="IPR015878">
    <property type="entry name" value="Ado_hCys_hydrolase_NAD-bd"/>
</dbReference>
<evidence type="ECO:0000256" key="5">
    <source>
        <dbReference type="HAMAP-Rule" id="MF_00563"/>
    </source>
</evidence>
<dbReference type="SUPFAM" id="SSF51735">
    <property type="entry name" value="NAD(P)-binding Rossmann-fold domains"/>
    <property type="match status" value="1"/>
</dbReference>
<dbReference type="PROSITE" id="PS00739">
    <property type="entry name" value="ADOHCYASE_2"/>
    <property type="match status" value="1"/>
</dbReference>
<dbReference type="GO" id="GO:0071269">
    <property type="term" value="P:L-homocysteine biosynthetic process"/>
    <property type="evidence" value="ECO:0007669"/>
    <property type="project" value="UniProtKB-UniRule"/>
</dbReference>
<evidence type="ECO:0000256" key="8">
    <source>
        <dbReference type="RuleBase" id="RU000548"/>
    </source>
</evidence>
<dbReference type="EC" id="3.13.2.1" evidence="5"/>
<name>A0A5B2XCD6_9PSEU</name>
<evidence type="ECO:0000256" key="9">
    <source>
        <dbReference type="RuleBase" id="RU004166"/>
    </source>
</evidence>
<evidence type="ECO:0000256" key="3">
    <source>
        <dbReference type="ARBA" id="ARBA00022801"/>
    </source>
</evidence>
<dbReference type="NCBIfam" id="TIGR00936">
    <property type="entry name" value="ahcY"/>
    <property type="match status" value="1"/>
</dbReference>
<evidence type="ECO:0000313" key="12">
    <source>
        <dbReference type="Proteomes" id="UP000323454"/>
    </source>
</evidence>
<feature type="binding site" evidence="5 7">
    <location>
        <position position="401"/>
    </location>
    <ligand>
        <name>NAD(+)</name>
        <dbReference type="ChEBI" id="CHEBI:57540"/>
    </ligand>
</feature>
<accession>A0A5B2XCD6</accession>
<feature type="binding site" evidence="7">
    <location>
        <position position="408"/>
    </location>
    <ligand>
        <name>NAD(+)</name>
        <dbReference type="ChEBI" id="CHEBI:57540"/>
    </ligand>
</feature>
<dbReference type="NCBIfam" id="NF004005">
    <property type="entry name" value="PRK05476.2-3"/>
    <property type="match status" value="1"/>
</dbReference>
<feature type="binding site" evidence="5">
    <location>
        <position position="332"/>
    </location>
    <ligand>
        <name>NAD(+)</name>
        <dbReference type="ChEBI" id="CHEBI:57540"/>
    </ligand>
</feature>
<feature type="binding site" evidence="5 6">
    <location>
        <position position="210"/>
    </location>
    <ligand>
        <name>substrate</name>
    </ligand>
</feature>
<feature type="binding site" evidence="5 6">
    <location>
        <position position="244"/>
    </location>
    <ligand>
        <name>substrate</name>
    </ligand>
</feature>
<dbReference type="InterPro" id="IPR036291">
    <property type="entry name" value="NAD(P)-bd_dom_sf"/>
</dbReference>
<comment type="cofactor">
    <cofactor evidence="5 7 8">
        <name>NAD(+)</name>
        <dbReference type="ChEBI" id="CHEBI:57540"/>
    </cofactor>
    <text evidence="5 7 8">Binds 1 NAD(+) per subunit.</text>
</comment>
<dbReference type="Proteomes" id="UP000323454">
    <property type="component" value="Unassembled WGS sequence"/>
</dbReference>
<feature type="binding site" evidence="5">
    <location>
        <begin position="274"/>
        <end position="279"/>
    </location>
    <ligand>
        <name>NAD(+)</name>
        <dbReference type="ChEBI" id="CHEBI:57540"/>
    </ligand>
</feature>
<keyword evidence="2 5" id="KW-0554">One-carbon metabolism</keyword>